<keyword evidence="8 9" id="KW-0472">Membrane</keyword>
<evidence type="ECO:0000256" key="4">
    <source>
        <dbReference type="ARBA" id="ARBA00022692"/>
    </source>
</evidence>
<comment type="subcellular location">
    <subcellularLocation>
        <location evidence="1">Cell membrane</location>
        <topology evidence="1">Multi-pass membrane protein</topology>
    </subcellularLocation>
</comment>
<proteinExistence type="predicted"/>
<dbReference type="EMBL" id="CP017146">
    <property type="protein sequence ID" value="QHO68339.1"/>
    <property type="molecule type" value="Genomic_DNA"/>
</dbReference>
<evidence type="ECO:0000256" key="7">
    <source>
        <dbReference type="ARBA" id="ARBA00023012"/>
    </source>
</evidence>
<dbReference type="InterPro" id="IPR036890">
    <property type="entry name" value="HATPase_C_sf"/>
</dbReference>
<keyword evidence="5" id="KW-0418">Kinase</keyword>
<keyword evidence="12" id="KW-1185">Reference proteome</keyword>
<evidence type="ECO:0000256" key="3">
    <source>
        <dbReference type="ARBA" id="ARBA00022679"/>
    </source>
</evidence>
<dbReference type="AlphaFoldDB" id="A0A7L5AJ82"/>
<feature type="transmembrane region" description="Helical" evidence="9">
    <location>
        <begin position="21"/>
        <end position="42"/>
    </location>
</feature>
<dbReference type="Proteomes" id="UP000464507">
    <property type="component" value="Chromosome"/>
</dbReference>
<evidence type="ECO:0000256" key="6">
    <source>
        <dbReference type="ARBA" id="ARBA00022989"/>
    </source>
</evidence>
<keyword evidence="3" id="KW-0808">Transferase</keyword>
<dbReference type="InterPro" id="IPR050482">
    <property type="entry name" value="Sensor_HK_TwoCompSys"/>
</dbReference>
<reference evidence="11 12" key="1">
    <citation type="submission" date="2016-09" db="EMBL/GenBank/DDBJ databases">
        <title>Complete genome sequence of microbes from the polar regions.</title>
        <authorList>
            <person name="Liao L."/>
            <person name="Chen B."/>
        </authorList>
    </citation>
    <scope>NUCLEOTIDE SEQUENCE [LARGE SCALE GENOMIC DNA]</scope>
    <source>
        <strain evidence="11 12">ZS314</strain>
    </source>
</reference>
<evidence type="ECO:0000256" key="2">
    <source>
        <dbReference type="ARBA" id="ARBA00022475"/>
    </source>
</evidence>
<dbReference type="PANTHER" id="PTHR24421:SF37">
    <property type="entry name" value="SENSOR HISTIDINE KINASE NARS"/>
    <property type="match status" value="1"/>
</dbReference>
<dbReference type="Gene3D" id="3.30.565.10">
    <property type="entry name" value="Histidine kinase-like ATPase, C-terminal domain"/>
    <property type="match status" value="1"/>
</dbReference>
<evidence type="ECO:0000313" key="11">
    <source>
        <dbReference type="EMBL" id="QHO68339.1"/>
    </source>
</evidence>
<feature type="transmembrane region" description="Helical" evidence="9">
    <location>
        <begin position="154"/>
        <end position="176"/>
    </location>
</feature>
<dbReference type="GO" id="GO:0005886">
    <property type="term" value="C:plasma membrane"/>
    <property type="evidence" value="ECO:0007669"/>
    <property type="project" value="UniProtKB-SubCell"/>
</dbReference>
<dbReference type="KEGG" id="mant:BHD05_00445"/>
<name>A0A7L5AJ82_9MICO</name>
<evidence type="ECO:0000313" key="12">
    <source>
        <dbReference type="Proteomes" id="UP000464507"/>
    </source>
</evidence>
<evidence type="ECO:0000256" key="5">
    <source>
        <dbReference type="ARBA" id="ARBA00022777"/>
    </source>
</evidence>
<dbReference type="CDD" id="cd16917">
    <property type="entry name" value="HATPase_UhpB-NarQ-NarX-like"/>
    <property type="match status" value="1"/>
</dbReference>
<evidence type="ECO:0000259" key="10">
    <source>
        <dbReference type="Pfam" id="PF02518"/>
    </source>
</evidence>
<evidence type="ECO:0000256" key="9">
    <source>
        <dbReference type="SAM" id="Phobius"/>
    </source>
</evidence>
<dbReference type="Pfam" id="PF02518">
    <property type="entry name" value="HATPase_c"/>
    <property type="match status" value="1"/>
</dbReference>
<dbReference type="InterPro" id="IPR003594">
    <property type="entry name" value="HATPase_dom"/>
</dbReference>
<dbReference type="SUPFAM" id="SSF55874">
    <property type="entry name" value="ATPase domain of HSP90 chaperone/DNA topoisomerase II/histidine kinase"/>
    <property type="match status" value="1"/>
</dbReference>
<protein>
    <recommendedName>
        <fullName evidence="10">Histidine kinase/HSP90-like ATPase domain-containing protein</fullName>
    </recommendedName>
</protein>
<sequence>MSLGLPPHLAPRAVSRSFISAIHVTAVVCLVGAMLVSLAFQLEWPNLIFWPAVLALVPMLVVLYLLDRAPTPFFSVSYLIIGGASVYWYSLTFASQMDLGSFADSITVALPKIALMLVGGAGIGAPAALRWATSGFLVAEFASFAAIVQTSQRYTLDVISIAAYLITAMVLVGSWMGQSGARRMQPLLYRAAKEELVAALRHRMELRAAALLHDTVLNHMFVIAESSPGELGPMLREQIGRDLALLVGEEWLTEAPRADASNGNDWHDSDLYRTVREARAMGLEVDTTGDTTALLRLEGEKSSELARAVKQCLVNVLTHSGSSDAEVVIYGAADEVLVMVVDTGCGFDTDAIGSDRLGLKTSVHQRIEAVGGTVQVWSTAGRGTSIVIRLPVGPARSTSPIASRSAR</sequence>
<keyword evidence="7" id="KW-0902">Two-component regulatory system</keyword>
<dbReference type="PANTHER" id="PTHR24421">
    <property type="entry name" value="NITRATE/NITRITE SENSOR PROTEIN NARX-RELATED"/>
    <property type="match status" value="1"/>
</dbReference>
<feature type="transmembrane region" description="Helical" evidence="9">
    <location>
        <begin position="73"/>
        <end position="90"/>
    </location>
</feature>
<keyword evidence="2" id="KW-1003">Cell membrane</keyword>
<feature type="transmembrane region" description="Helical" evidence="9">
    <location>
        <begin position="102"/>
        <end position="121"/>
    </location>
</feature>
<evidence type="ECO:0000256" key="1">
    <source>
        <dbReference type="ARBA" id="ARBA00004651"/>
    </source>
</evidence>
<evidence type="ECO:0000256" key="8">
    <source>
        <dbReference type="ARBA" id="ARBA00023136"/>
    </source>
</evidence>
<feature type="transmembrane region" description="Helical" evidence="9">
    <location>
        <begin position="48"/>
        <end position="66"/>
    </location>
</feature>
<accession>A0A7L5AJ82</accession>
<keyword evidence="6 9" id="KW-1133">Transmembrane helix</keyword>
<feature type="domain" description="Histidine kinase/HSP90-like ATPase" evidence="10">
    <location>
        <begin position="302"/>
        <end position="392"/>
    </location>
</feature>
<keyword evidence="4 9" id="KW-0812">Transmembrane</keyword>
<gene>
    <name evidence="11" type="ORF">BHD05_00445</name>
</gene>
<dbReference type="GO" id="GO:0016301">
    <property type="term" value="F:kinase activity"/>
    <property type="evidence" value="ECO:0007669"/>
    <property type="project" value="UniProtKB-KW"/>
</dbReference>
<organism evidence="11 12">
    <name type="scientific">Marisediminicola antarctica</name>
    <dbReference type="NCBI Taxonomy" id="674079"/>
    <lineage>
        <taxon>Bacteria</taxon>
        <taxon>Bacillati</taxon>
        <taxon>Actinomycetota</taxon>
        <taxon>Actinomycetes</taxon>
        <taxon>Micrococcales</taxon>
        <taxon>Microbacteriaceae</taxon>
        <taxon>Marisediminicola</taxon>
    </lineage>
</organism>
<dbReference type="GO" id="GO:0000160">
    <property type="term" value="P:phosphorelay signal transduction system"/>
    <property type="evidence" value="ECO:0007669"/>
    <property type="project" value="UniProtKB-KW"/>
</dbReference>